<feature type="region of interest" description="Disordered" evidence="1">
    <location>
        <begin position="63"/>
        <end position="95"/>
    </location>
</feature>
<name>A0AAW2I961_9NEOP</name>
<sequence length="173" mass="19233">MIARGRYEWRALLQSDHTLMCKQWWRVCWIYGDQEKFYRQLYGRKSTGKAIVTSTSSSTASVARDENFFREGGGGGASGKGGECPRKKRNPIPTISSSIPNEMDFLFNIPGIPPRSRIPLFPCTGAVANPVDGIRELDAFPRTGTKKRSRGGEMTTATTITTVTVERQILAQQ</sequence>
<gene>
    <name evidence="2" type="ORF">PYX00_000586</name>
</gene>
<organism evidence="2">
    <name type="scientific">Menopon gallinae</name>
    <name type="common">poultry shaft louse</name>
    <dbReference type="NCBI Taxonomy" id="328185"/>
    <lineage>
        <taxon>Eukaryota</taxon>
        <taxon>Metazoa</taxon>
        <taxon>Ecdysozoa</taxon>
        <taxon>Arthropoda</taxon>
        <taxon>Hexapoda</taxon>
        <taxon>Insecta</taxon>
        <taxon>Pterygota</taxon>
        <taxon>Neoptera</taxon>
        <taxon>Paraneoptera</taxon>
        <taxon>Psocodea</taxon>
        <taxon>Troctomorpha</taxon>
        <taxon>Phthiraptera</taxon>
        <taxon>Amblycera</taxon>
        <taxon>Menoponidae</taxon>
        <taxon>Menopon</taxon>
    </lineage>
</organism>
<protein>
    <submittedName>
        <fullName evidence="2">Uncharacterized protein</fullName>
    </submittedName>
</protein>
<dbReference type="EMBL" id="JARGDH010000001">
    <property type="protein sequence ID" value="KAL0278907.1"/>
    <property type="molecule type" value="Genomic_DNA"/>
</dbReference>
<evidence type="ECO:0000256" key="1">
    <source>
        <dbReference type="SAM" id="MobiDB-lite"/>
    </source>
</evidence>
<dbReference type="AlphaFoldDB" id="A0AAW2I961"/>
<evidence type="ECO:0000313" key="2">
    <source>
        <dbReference type="EMBL" id="KAL0278907.1"/>
    </source>
</evidence>
<comment type="caution">
    <text evidence="2">The sequence shown here is derived from an EMBL/GenBank/DDBJ whole genome shotgun (WGS) entry which is preliminary data.</text>
</comment>
<accession>A0AAW2I961</accession>
<reference evidence="2" key="1">
    <citation type="journal article" date="2024" name="Gigascience">
        <title>Chromosome-level genome of the poultry shaft louse Menopon gallinae provides insight into the host-switching and adaptive evolution of parasitic lice.</title>
        <authorList>
            <person name="Xu Y."/>
            <person name="Ma L."/>
            <person name="Liu S."/>
            <person name="Liang Y."/>
            <person name="Liu Q."/>
            <person name="He Z."/>
            <person name="Tian L."/>
            <person name="Duan Y."/>
            <person name="Cai W."/>
            <person name="Li H."/>
            <person name="Song F."/>
        </authorList>
    </citation>
    <scope>NUCLEOTIDE SEQUENCE</scope>
    <source>
        <strain evidence="2">Cailab_2023a</strain>
    </source>
</reference>
<proteinExistence type="predicted"/>
<feature type="compositionally biased region" description="Gly residues" evidence="1">
    <location>
        <begin position="71"/>
        <end position="82"/>
    </location>
</feature>